<accession>A0A1M5D4D7</accession>
<dbReference type="AlphaFoldDB" id="A0A1M5D4D7"/>
<sequence>MQKVLFRHCDPAGIVFYPRYFEMINDCVEAFFADHLAWPFEAVHGEGAVPTAEISATFRRVSRHGDRLVLSLNHGAPGRTSLGLAFAATCGEELRFTARSTIVNVDAAGKPTPWPAHVRERLTRDSGDFA</sequence>
<dbReference type="SUPFAM" id="SSF54637">
    <property type="entry name" value="Thioesterase/thiol ester dehydrase-isomerase"/>
    <property type="match status" value="1"/>
</dbReference>
<keyword evidence="2" id="KW-1185">Reference proteome</keyword>
<dbReference type="STRING" id="366533.SAMN05444339_10924"/>
<name>A0A1M5D4D7_LOKAT</name>
<dbReference type="EMBL" id="FQUE01000009">
    <property type="protein sequence ID" value="SHF61846.1"/>
    <property type="molecule type" value="Genomic_DNA"/>
</dbReference>
<dbReference type="CDD" id="cd00586">
    <property type="entry name" value="4HBT"/>
    <property type="match status" value="1"/>
</dbReference>
<dbReference type="InterPro" id="IPR029069">
    <property type="entry name" value="HotDog_dom_sf"/>
</dbReference>
<reference evidence="2" key="1">
    <citation type="submission" date="2016-11" db="EMBL/GenBank/DDBJ databases">
        <authorList>
            <person name="Varghese N."/>
            <person name="Submissions S."/>
        </authorList>
    </citation>
    <scope>NUCLEOTIDE SEQUENCE [LARGE SCALE GENOMIC DNA]</scope>
    <source>
        <strain evidence="2">DSM 29326</strain>
    </source>
</reference>
<dbReference type="Pfam" id="PF13279">
    <property type="entry name" value="4HBT_2"/>
    <property type="match status" value="1"/>
</dbReference>
<dbReference type="Gene3D" id="3.10.129.10">
    <property type="entry name" value="Hotdog Thioesterase"/>
    <property type="match status" value="1"/>
</dbReference>
<dbReference type="Proteomes" id="UP000183987">
    <property type="component" value="Unassembled WGS sequence"/>
</dbReference>
<evidence type="ECO:0000313" key="2">
    <source>
        <dbReference type="Proteomes" id="UP000183987"/>
    </source>
</evidence>
<evidence type="ECO:0000313" key="1">
    <source>
        <dbReference type="EMBL" id="SHF61846.1"/>
    </source>
</evidence>
<organism evidence="1 2">
    <name type="scientific">Loktanella atrilutea</name>
    <dbReference type="NCBI Taxonomy" id="366533"/>
    <lineage>
        <taxon>Bacteria</taxon>
        <taxon>Pseudomonadati</taxon>
        <taxon>Pseudomonadota</taxon>
        <taxon>Alphaproteobacteria</taxon>
        <taxon>Rhodobacterales</taxon>
        <taxon>Roseobacteraceae</taxon>
        <taxon>Loktanella</taxon>
    </lineage>
</organism>
<dbReference type="RefSeq" id="WP_178352768.1">
    <property type="nucleotide sequence ID" value="NZ_FQUE01000009.1"/>
</dbReference>
<gene>
    <name evidence="1" type="ORF">SAMN05444339_10924</name>
</gene>
<proteinExistence type="predicted"/>
<protein>
    <submittedName>
        <fullName evidence="1">4-hydroxybenzoyl-CoA thioesterase</fullName>
    </submittedName>
</protein>